<feature type="domain" description="PAC" evidence="12">
    <location>
        <begin position="462"/>
        <end position="514"/>
    </location>
</feature>
<evidence type="ECO:0000259" key="13">
    <source>
        <dbReference type="PROSITE" id="PS50885"/>
    </source>
</evidence>
<dbReference type="PROSITE" id="PS50109">
    <property type="entry name" value="HIS_KIN"/>
    <property type="match status" value="1"/>
</dbReference>
<organism evidence="14 15">
    <name type="scientific">Desulfomonile tiedjei (strain ATCC 49306 / DSM 6799 / DCB-1)</name>
    <dbReference type="NCBI Taxonomy" id="706587"/>
    <lineage>
        <taxon>Bacteria</taxon>
        <taxon>Pseudomonadati</taxon>
        <taxon>Thermodesulfobacteriota</taxon>
        <taxon>Desulfomonilia</taxon>
        <taxon>Desulfomonilales</taxon>
        <taxon>Desulfomonilaceae</taxon>
        <taxon>Desulfomonile</taxon>
    </lineage>
</organism>
<evidence type="ECO:0000256" key="9">
    <source>
        <dbReference type="SAM" id="Phobius"/>
    </source>
</evidence>
<evidence type="ECO:0000256" key="6">
    <source>
        <dbReference type="ARBA" id="ARBA00022777"/>
    </source>
</evidence>
<dbReference type="PANTHER" id="PTHR42878">
    <property type="entry name" value="TWO-COMPONENT HISTIDINE KINASE"/>
    <property type="match status" value="1"/>
</dbReference>
<proteinExistence type="predicted"/>
<dbReference type="InterPro" id="IPR003661">
    <property type="entry name" value="HisK_dim/P_dom"/>
</dbReference>
<feature type="domain" description="PAS" evidence="11">
    <location>
        <begin position="392"/>
        <end position="437"/>
    </location>
</feature>
<evidence type="ECO:0000256" key="2">
    <source>
        <dbReference type="ARBA" id="ARBA00004370"/>
    </source>
</evidence>
<evidence type="ECO:0000256" key="1">
    <source>
        <dbReference type="ARBA" id="ARBA00000085"/>
    </source>
</evidence>
<dbReference type="GO" id="GO:0030295">
    <property type="term" value="F:protein kinase activator activity"/>
    <property type="evidence" value="ECO:0007669"/>
    <property type="project" value="TreeGrafter"/>
</dbReference>
<dbReference type="SUPFAM" id="SSF47384">
    <property type="entry name" value="Homodimeric domain of signal transducing histidine kinase"/>
    <property type="match status" value="1"/>
</dbReference>
<dbReference type="STRING" id="706587.Desti_2067"/>
<dbReference type="KEGG" id="dti:Desti_2067"/>
<dbReference type="GO" id="GO:0016020">
    <property type="term" value="C:membrane"/>
    <property type="evidence" value="ECO:0007669"/>
    <property type="project" value="UniProtKB-SubCell"/>
</dbReference>
<evidence type="ECO:0000313" key="14">
    <source>
        <dbReference type="EMBL" id="AFM24768.1"/>
    </source>
</evidence>
<dbReference type="RefSeq" id="WP_014809912.1">
    <property type="nucleotide sequence ID" value="NC_018025.1"/>
</dbReference>
<dbReference type="InterPro" id="IPR003660">
    <property type="entry name" value="HAMP_dom"/>
</dbReference>
<evidence type="ECO:0000256" key="5">
    <source>
        <dbReference type="ARBA" id="ARBA00022679"/>
    </source>
</evidence>
<dbReference type="Pfam" id="PF00512">
    <property type="entry name" value="HisKA"/>
    <property type="match status" value="1"/>
</dbReference>
<dbReference type="InterPro" id="IPR050351">
    <property type="entry name" value="BphY/WalK/GraS-like"/>
</dbReference>
<dbReference type="InterPro" id="IPR035965">
    <property type="entry name" value="PAS-like_dom_sf"/>
</dbReference>
<dbReference type="SMART" id="SM00387">
    <property type="entry name" value="HATPase_c"/>
    <property type="match status" value="1"/>
</dbReference>
<dbReference type="SMART" id="SM00388">
    <property type="entry name" value="HisKA"/>
    <property type="match status" value="1"/>
</dbReference>
<dbReference type="Gene3D" id="1.10.287.130">
    <property type="match status" value="1"/>
</dbReference>
<keyword evidence="7 9" id="KW-0472">Membrane</keyword>
<dbReference type="InterPro" id="IPR000700">
    <property type="entry name" value="PAS-assoc_C"/>
</dbReference>
<dbReference type="CDD" id="cd00130">
    <property type="entry name" value="PAS"/>
    <property type="match status" value="1"/>
</dbReference>
<dbReference type="SMART" id="SM00304">
    <property type="entry name" value="HAMP"/>
    <property type="match status" value="1"/>
</dbReference>
<comment type="catalytic activity">
    <reaction evidence="1">
        <text>ATP + protein L-histidine = ADP + protein N-phospho-L-histidine.</text>
        <dbReference type="EC" id="2.7.13.3"/>
    </reaction>
</comment>
<gene>
    <name evidence="14" type="ordered locus">Desti_2067</name>
</gene>
<dbReference type="PROSITE" id="PS50885">
    <property type="entry name" value="HAMP"/>
    <property type="match status" value="1"/>
</dbReference>
<dbReference type="AlphaFoldDB" id="I4C5C7"/>
<dbReference type="CDD" id="cd00082">
    <property type="entry name" value="HisKA"/>
    <property type="match status" value="1"/>
</dbReference>
<dbReference type="PRINTS" id="PR00344">
    <property type="entry name" value="BCTRLSENSOR"/>
</dbReference>
<keyword evidence="9" id="KW-0812">Transmembrane</keyword>
<dbReference type="eggNOG" id="COG5000">
    <property type="taxonomic scope" value="Bacteria"/>
</dbReference>
<evidence type="ECO:0000259" key="12">
    <source>
        <dbReference type="PROSITE" id="PS50113"/>
    </source>
</evidence>
<feature type="coiled-coil region" evidence="8">
    <location>
        <begin position="502"/>
        <end position="536"/>
    </location>
</feature>
<dbReference type="InterPro" id="IPR000014">
    <property type="entry name" value="PAS"/>
</dbReference>
<dbReference type="PROSITE" id="PS50113">
    <property type="entry name" value="PAC"/>
    <property type="match status" value="1"/>
</dbReference>
<feature type="domain" description="HAMP" evidence="13">
    <location>
        <begin position="339"/>
        <end position="391"/>
    </location>
</feature>
<dbReference type="SMART" id="SM00091">
    <property type="entry name" value="PAS"/>
    <property type="match status" value="2"/>
</dbReference>
<dbReference type="InterPro" id="IPR036890">
    <property type="entry name" value="HATPase_C_sf"/>
</dbReference>
<dbReference type="EMBL" id="CP003360">
    <property type="protein sequence ID" value="AFM24768.1"/>
    <property type="molecule type" value="Genomic_DNA"/>
</dbReference>
<evidence type="ECO:0000256" key="4">
    <source>
        <dbReference type="ARBA" id="ARBA00022553"/>
    </source>
</evidence>
<dbReference type="Gene3D" id="3.30.450.20">
    <property type="entry name" value="PAS domain"/>
    <property type="match status" value="2"/>
</dbReference>
<dbReference type="HOGENOM" id="CLU_324103_0_0_7"/>
<evidence type="ECO:0000259" key="11">
    <source>
        <dbReference type="PROSITE" id="PS50112"/>
    </source>
</evidence>
<dbReference type="SUPFAM" id="SSF55785">
    <property type="entry name" value="PYP-like sensor domain (PAS domain)"/>
    <property type="match status" value="2"/>
</dbReference>
<dbReference type="OrthoDB" id="5524356at2"/>
<dbReference type="SUPFAM" id="SSF55874">
    <property type="entry name" value="ATPase domain of HSP90 chaperone/DNA topoisomerase II/histidine kinase"/>
    <property type="match status" value="1"/>
</dbReference>
<evidence type="ECO:0000259" key="10">
    <source>
        <dbReference type="PROSITE" id="PS50109"/>
    </source>
</evidence>
<dbReference type="eggNOG" id="COG4251">
    <property type="taxonomic scope" value="Bacteria"/>
</dbReference>
<dbReference type="Pfam" id="PF00672">
    <property type="entry name" value="HAMP"/>
    <property type="match status" value="1"/>
</dbReference>
<accession>I4C5C7</accession>
<sequence length="891" mass="99835">MTIRTRLMSGYLILTMLVAVSGFFGWFAARDMLSSFEGSEERVHAIVATATDLSLHAKRLQTHLIWYLTFHNESQKQKLMDISSAIKEHVMDLDSVIKIPKAKEVAKEASKEAAALLSSVDKLIESHDRQYGDTGSFDISQYAGSLLDVSDLSSKLRSHGVKLAEIETDYLDRQEGIIAATKSMSFAQRAEGHLLLFLTLGDEVDRTKFYQRLSSLKQEIEVLEDRVVTSDGERLVSELKAHEKELFFAGDALVHAYDDAMTGKKRFILSHHSELLQDLRNATHQIDTIAMALAQMKLESEIRPKKVALAYAESLQHRILMVALTAIIVALMLGYWISRGILRPVTELTRAAREIGNGELGIRLAVPAGDEIGELVNTFNRMSEDLLRTTVRKDYVENIFTCMAEALIVTSAEGLVKRVNKSATDLLGYSEEELLDRPIESIVFDGLGNRLAHMAHEMGSCSKGEITLLAKSGQLVPAICSISQFAGSNGCVQGIVITAQDISELKRAQQELKTAHDELELRVQERTTELEIAKETITAERQKLFDILETMPVMVILLTPDYHVLFANRSFREIFGDHEGRRCFEYCFGLEAPCEFCETCNVLKTNEPHHGERVTAGGSIIDTYAFPFTDGNGAPLILKIGIDITVQRQTEKDLEKTLNDLVRSNADLEQFAYIASHDLQEPVRSVSNALQMLEKEHKGKLGQDSDLLIHFAIEQSRRMQALIQDLLKYSRIQSRGQTFTMVDTQEVLKHSILNLERLIGERGTKVTHSEMPTVFGDSTQLLQVFQNLIGNAIKFGREESPHIHVSAERGPREWSFSVQDNGIGIEAEYFDRIFEVFQQLNRTDTFTGTGIGLAIVKKIVERHGGRVWVESELGEGAIFRFTIPNGKQDES</sequence>
<reference evidence="15" key="1">
    <citation type="submission" date="2012-06" db="EMBL/GenBank/DDBJ databases">
        <title>Complete sequence of chromosome of Desulfomonile tiedjei DSM 6799.</title>
        <authorList>
            <person name="Lucas S."/>
            <person name="Copeland A."/>
            <person name="Lapidus A."/>
            <person name="Glavina del Rio T."/>
            <person name="Dalin E."/>
            <person name="Tice H."/>
            <person name="Bruce D."/>
            <person name="Goodwin L."/>
            <person name="Pitluck S."/>
            <person name="Peters L."/>
            <person name="Ovchinnikova G."/>
            <person name="Zeytun A."/>
            <person name="Lu M."/>
            <person name="Kyrpides N."/>
            <person name="Mavromatis K."/>
            <person name="Ivanova N."/>
            <person name="Brettin T."/>
            <person name="Detter J.C."/>
            <person name="Han C."/>
            <person name="Larimer F."/>
            <person name="Land M."/>
            <person name="Hauser L."/>
            <person name="Markowitz V."/>
            <person name="Cheng J.-F."/>
            <person name="Hugenholtz P."/>
            <person name="Woyke T."/>
            <person name="Wu D."/>
            <person name="Spring S."/>
            <person name="Schroeder M."/>
            <person name="Brambilla E."/>
            <person name="Klenk H.-P."/>
            <person name="Eisen J.A."/>
        </authorList>
    </citation>
    <scope>NUCLEOTIDE SEQUENCE [LARGE SCALE GENOMIC DNA]</scope>
    <source>
        <strain evidence="15">ATCC 49306 / DSM 6799 / DCB-1</strain>
    </source>
</reference>
<keyword evidence="6" id="KW-0418">Kinase</keyword>
<dbReference type="InterPro" id="IPR003594">
    <property type="entry name" value="HATPase_dom"/>
</dbReference>
<feature type="coiled-coil region" evidence="8">
    <location>
        <begin position="206"/>
        <end position="233"/>
    </location>
</feature>
<dbReference type="GO" id="GO:0000156">
    <property type="term" value="F:phosphorelay response regulator activity"/>
    <property type="evidence" value="ECO:0007669"/>
    <property type="project" value="TreeGrafter"/>
</dbReference>
<evidence type="ECO:0000256" key="7">
    <source>
        <dbReference type="ARBA" id="ARBA00023136"/>
    </source>
</evidence>
<feature type="domain" description="Histidine kinase" evidence="10">
    <location>
        <begin position="674"/>
        <end position="887"/>
    </location>
</feature>
<dbReference type="InterPro" id="IPR036097">
    <property type="entry name" value="HisK_dim/P_sf"/>
</dbReference>
<dbReference type="GO" id="GO:0007234">
    <property type="term" value="P:osmosensory signaling via phosphorelay pathway"/>
    <property type="evidence" value="ECO:0007669"/>
    <property type="project" value="TreeGrafter"/>
</dbReference>
<dbReference type="SUPFAM" id="SSF158472">
    <property type="entry name" value="HAMP domain-like"/>
    <property type="match status" value="1"/>
</dbReference>
<dbReference type="InterPro" id="IPR004358">
    <property type="entry name" value="Sig_transdc_His_kin-like_C"/>
</dbReference>
<dbReference type="Gene3D" id="3.30.565.10">
    <property type="entry name" value="Histidine kinase-like ATPase, C-terminal domain"/>
    <property type="match status" value="1"/>
</dbReference>
<dbReference type="Pfam" id="PF13188">
    <property type="entry name" value="PAS_8"/>
    <property type="match status" value="1"/>
</dbReference>
<keyword evidence="5" id="KW-0808">Transferase</keyword>
<dbReference type="InterPro" id="IPR005467">
    <property type="entry name" value="His_kinase_dom"/>
</dbReference>
<keyword evidence="8" id="KW-0175">Coiled coil</keyword>
<feature type="transmembrane region" description="Helical" evidence="9">
    <location>
        <begin position="12"/>
        <end position="29"/>
    </location>
</feature>
<dbReference type="PROSITE" id="PS50112">
    <property type="entry name" value="PAS"/>
    <property type="match status" value="1"/>
</dbReference>
<evidence type="ECO:0000313" key="15">
    <source>
        <dbReference type="Proteomes" id="UP000006055"/>
    </source>
</evidence>
<dbReference type="Pfam" id="PF02518">
    <property type="entry name" value="HATPase_c"/>
    <property type="match status" value="1"/>
</dbReference>
<dbReference type="EC" id="2.7.13.3" evidence="3"/>
<dbReference type="Proteomes" id="UP000006055">
    <property type="component" value="Chromosome"/>
</dbReference>
<evidence type="ECO:0000256" key="3">
    <source>
        <dbReference type="ARBA" id="ARBA00012438"/>
    </source>
</evidence>
<evidence type="ECO:0000256" key="8">
    <source>
        <dbReference type="SAM" id="Coils"/>
    </source>
</evidence>
<dbReference type="Pfam" id="PF13426">
    <property type="entry name" value="PAS_9"/>
    <property type="match status" value="1"/>
</dbReference>
<name>I4C5C7_DESTA</name>
<keyword evidence="9" id="KW-1133">Transmembrane helix</keyword>
<dbReference type="CDD" id="cd06225">
    <property type="entry name" value="HAMP"/>
    <property type="match status" value="1"/>
</dbReference>
<dbReference type="NCBIfam" id="TIGR00229">
    <property type="entry name" value="sensory_box"/>
    <property type="match status" value="1"/>
</dbReference>
<dbReference type="Gene3D" id="6.10.340.10">
    <property type="match status" value="1"/>
</dbReference>
<comment type="subcellular location">
    <subcellularLocation>
        <location evidence="2">Membrane</location>
    </subcellularLocation>
</comment>
<dbReference type="GO" id="GO:0000155">
    <property type="term" value="F:phosphorelay sensor kinase activity"/>
    <property type="evidence" value="ECO:0007669"/>
    <property type="project" value="InterPro"/>
</dbReference>
<keyword evidence="15" id="KW-1185">Reference proteome</keyword>
<dbReference type="FunFam" id="3.30.565.10:FF:000006">
    <property type="entry name" value="Sensor histidine kinase WalK"/>
    <property type="match status" value="1"/>
</dbReference>
<protein>
    <recommendedName>
        <fullName evidence="3">histidine kinase</fullName>
        <ecNumber evidence="3">2.7.13.3</ecNumber>
    </recommendedName>
</protein>
<keyword evidence="4" id="KW-0597">Phosphoprotein</keyword>
<dbReference type="PANTHER" id="PTHR42878:SF15">
    <property type="entry name" value="BACTERIOPHYTOCHROME"/>
    <property type="match status" value="1"/>
</dbReference>